<comment type="similarity">
    <text evidence="2 10">Belongs to the ALAD family.</text>
</comment>
<evidence type="ECO:0000256" key="3">
    <source>
        <dbReference type="ARBA" id="ARBA00012053"/>
    </source>
</evidence>
<evidence type="ECO:0000256" key="7">
    <source>
        <dbReference type="ARBA" id="ARBA00025628"/>
    </source>
</evidence>
<dbReference type="SUPFAM" id="SSF51569">
    <property type="entry name" value="Aldolase"/>
    <property type="match status" value="1"/>
</dbReference>
<dbReference type="Pfam" id="PF00490">
    <property type="entry name" value="ALAD"/>
    <property type="match status" value="2"/>
</dbReference>
<dbReference type="Gene3D" id="3.90.1150.10">
    <property type="entry name" value="Aspartate Aminotransferase, domain 1"/>
    <property type="match status" value="1"/>
</dbReference>
<evidence type="ECO:0000256" key="9">
    <source>
        <dbReference type="ARBA" id="ARBA00047651"/>
    </source>
</evidence>
<keyword evidence="4" id="KW-0350">Heme biosynthesis</keyword>
<evidence type="ECO:0000256" key="8">
    <source>
        <dbReference type="ARBA" id="ARBA00032837"/>
    </source>
</evidence>
<reference evidence="11 12" key="1">
    <citation type="submission" date="2019-04" db="EMBL/GenBank/DDBJ databases">
        <title>Friends and foes A comparative genomics study of 23 Aspergillus species from section Flavi.</title>
        <authorList>
            <consortium name="DOE Joint Genome Institute"/>
            <person name="Kjaerbolling I."/>
            <person name="Vesth T."/>
            <person name="Frisvad J.C."/>
            <person name="Nybo J.L."/>
            <person name="Theobald S."/>
            <person name="Kildgaard S."/>
            <person name="Isbrandt T."/>
            <person name="Kuo A."/>
            <person name="Sato A."/>
            <person name="Lyhne E.K."/>
            <person name="Kogle M.E."/>
            <person name="Wiebenga A."/>
            <person name="Kun R.S."/>
            <person name="Lubbers R.J."/>
            <person name="Makela M.R."/>
            <person name="Barry K."/>
            <person name="Chovatia M."/>
            <person name="Clum A."/>
            <person name="Daum C."/>
            <person name="Haridas S."/>
            <person name="He G."/>
            <person name="LaButti K."/>
            <person name="Lipzen A."/>
            <person name="Mondo S."/>
            <person name="Riley R."/>
            <person name="Salamov A."/>
            <person name="Simmons B.A."/>
            <person name="Magnuson J.K."/>
            <person name="Henrissat B."/>
            <person name="Mortensen U.H."/>
            <person name="Larsen T.O."/>
            <person name="Devries R.P."/>
            <person name="Grigoriev I.V."/>
            <person name="Machida M."/>
            <person name="Baker S.E."/>
            <person name="Andersen M.R."/>
        </authorList>
    </citation>
    <scope>NUCLEOTIDE SEQUENCE [LARGE SCALE GENOMIC DNA]</scope>
    <source>
        <strain evidence="11 12">CBS 117626</strain>
    </source>
</reference>
<dbReference type="SMART" id="SM01004">
    <property type="entry name" value="ALAD"/>
    <property type="match status" value="1"/>
</dbReference>
<organism evidence="11 12">
    <name type="scientific">Aspergillus tamarii</name>
    <dbReference type="NCBI Taxonomy" id="41984"/>
    <lineage>
        <taxon>Eukaryota</taxon>
        <taxon>Fungi</taxon>
        <taxon>Dikarya</taxon>
        <taxon>Ascomycota</taxon>
        <taxon>Pezizomycotina</taxon>
        <taxon>Eurotiomycetes</taxon>
        <taxon>Eurotiomycetidae</taxon>
        <taxon>Eurotiales</taxon>
        <taxon>Aspergillaceae</taxon>
        <taxon>Aspergillus</taxon>
        <taxon>Aspergillus subgen. Circumdati</taxon>
    </lineage>
</organism>
<dbReference type="PANTHER" id="PTHR11458:SF0">
    <property type="entry name" value="DELTA-AMINOLEVULINIC ACID DEHYDRATASE"/>
    <property type="match status" value="1"/>
</dbReference>
<dbReference type="InterPro" id="IPR015422">
    <property type="entry name" value="PyrdxlP-dep_Trfase_small"/>
</dbReference>
<protein>
    <recommendedName>
        <fullName evidence="3">porphobilinogen synthase</fullName>
        <ecNumber evidence="3">4.2.1.24</ecNumber>
    </recommendedName>
    <alternativeName>
        <fullName evidence="8">Porphobilinogen synthase</fullName>
    </alternativeName>
</protein>
<dbReference type="GO" id="GO:0008270">
    <property type="term" value="F:zinc ion binding"/>
    <property type="evidence" value="ECO:0007669"/>
    <property type="project" value="TreeGrafter"/>
</dbReference>
<dbReference type="AlphaFoldDB" id="A0A5N6UGD2"/>
<comment type="pathway">
    <text evidence="1">Porphyrin-containing compound metabolism; protoporphyrin-IX biosynthesis; coproporphyrinogen-III from 5-aminolevulinate: step 1/4.</text>
</comment>
<evidence type="ECO:0000256" key="10">
    <source>
        <dbReference type="RuleBase" id="RU004161"/>
    </source>
</evidence>
<name>A0A5N6UGD2_ASPTM</name>
<evidence type="ECO:0000313" key="12">
    <source>
        <dbReference type="Proteomes" id="UP000326950"/>
    </source>
</evidence>
<proteinExistence type="inferred from homology"/>
<dbReference type="InterPro" id="IPR001731">
    <property type="entry name" value="ALAD"/>
</dbReference>
<dbReference type="EMBL" id="ML738716">
    <property type="protein sequence ID" value="KAE8157679.1"/>
    <property type="molecule type" value="Genomic_DNA"/>
</dbReference>
<gene>
    <name evidence="11" type="ORF">BDV40DRAFT_304901</name>
</gene>
<dbReference type="GO" id="GO:0004655">
    <property type="term" value="F:porphobilinogen synthase activity"/>
    <property type="evidence" value="ECO:0007669"/>
    <property type="project" value="UniProtKB-EC"/>
</dbReference>
<dbReference type="Proteomes" id="UP000326950">
    <property type="component" value="Unassembled WGS sequence"/>
</dbReference>
<accession>A0A5N6UGD2</accession>
<evidence type="ECO:0000313" key="11">
    <source>
        <dbReference type="EMBL" id="KAE8157679.1"/>
    </source>
</evidence>
<evidence type="ECO:0000256" key="1">
    <source>
        <dbReference type="ARBA" id="ARBA00004694"/>
    </source>
</evidence>
<keyword evidence="5" id="KW-0456">Lyase</keyword>
<evidence type="ECO:0000256" key="2">
    <source>
        <dbReference type="ARBA" id="ARBA00008055"/>
    </source>
</evidence>
<evidence type="ECO:0000256" key="5">
    <source>
        <dbReference type="ARBA" id="ARBA00023239"/>
    </source>
</evidence>
<dbReference type="GO" id="GO:0006782">
    <property type="term" value="P:protoporphyrinogen IX biosynthetic process"/>
    <property type="evidence" value="ECO:0007669"/>
    <property type="project" value="UniProtKB-UniPathway"/>
</dbReference>
<dbReference type="GO" id="GO:0005829">
    <property type="term" value="C:cytosol"/>
    <property type="evidence" value="ECO:0007669"/>
    <property type="project" value="TreeGrafter"/>
</dbReference>
<dbReference type="OrthoDB" id="1530at2759"/>
<sequence length="316" mass="35169">MGHTCLAHSHWGFNGGTPFDYETFYQRELEAERKDKSWQYFNNINRLAKDFPCAHMAAPEDKRVTVWCSSDYLGYSKSFRRFATGLPGQLFRKMPCRNYSVRLVPFLAPIVTKGLHLIILFGSPPSNDKKDASGSMADSPDDPIMPAIPLIREVFPDLYLAADMSLCEYTHHGHCAVVFPDGTVDNEASVARVSDIALLFAQAGVYCAASSDMSNGRTRAIKLKLLQHRLESRSPLCSTPPTRTLARKAMLRDMQEGADMIMVKPAYPDILSDAKNVSTVPVVAMQVSGHGIWVDWIIVRFGEDAIVSNFTPGFLD</sequence>
<comment type="function">
    <text evidence="7">Catalyzes an early step in the biosynthesis of tetrapyrroles. Binds two molecules of 5-aminolevulinate per subunit, each at a distinct site, and catalyzes their condensation to form porphobilinogen.</text>
</comment>
<keyword evidence="12" id="KW-1185">Reference proteome</keyword>
<evidence type="ECO:0000256" key="4">
    <source>
        <dbReference type="ARBA" id="ARBA00023133"/>
    </source>
</evidence>
<evidence type="ECO:0000256" key="6">
    <source>
        <dbReference type="ARBA" id="ARBA00023244"/>
    </source>
</evidence>
<dbReference type="UniPathway" id="UPA00251">
    <property type="reaction ID" value="UER00318"/>
</dbReference>
<dbReference type="InterPro" id="IPR013785">
    <property type="entry name" value="Aldolase_TIM"/>
</dbReference>
<dbReference type="EC" id="4.2.1.24" evidence="3"/>
<dbReference type="PRINTS" id="PR00144">
    <property type="entry name" value="DALDHYDRTASE"/>
</dbReference>
<dbReference type="PANTHER" id="PTHR11458">
    <property type="entry name" value="DELTA-AMINOLEVULINIC ACID DEHYDRATASE"/>
    <property type="match status" value="1"/>
</dbReference>
<keyword evidence="6" id="KW-0627">Porphyrin biosynthesis</keyword>
<comment type="catalytic activity">
    <reaction evidence="9">
        <text>2 5-aminolevulinate = porphobilinogen + 2 H2O + H(+)</text>
        <dbReference type="Rhea" id="RHEA:24064"/>
        <dbReference type="ChEBI" id="CHEBI:15377"/>
        <dbReference type="ChEBI" id="CHEBI:15378"/>
        <dbReference type="ChEBI" id="CHEBI:58126"/>
        <dbReference type="ChEBI" id="CHEBI:356416"/>
        <dbReference type="EC" id="4.2.1.24"/>
    </reaction>
</comment>
<dbReference type="Gene3D" id="3.20.20.70">
    <property type="entry name" value="Aldolase class I"/>
    <property type="match status" value="2"/>
</dbReference>